<organism evidence="1 2">
    <name type="scientific">Hypsibius exemplaris</name>
    <name type="common">Freshwater tardigrade</name>
    <dbReference type="NCBI Taxonomy" id="2072580"/>
    <lineage>
        <taxon>Eukaryota</taxon>
        <taxon>Metazoa</taxon>
        <taxon>Ecdysozoa</taxon>
        <taxon>Tardigrada</taxon>
        <taxon>Eutardigrada</taxon>
        <taxon>Parachela</taxon>
        <taxon>Hypsibioidea</taxon>
        <taxon>Hypsibiidae</taxon>
        <taxon>Hypsibius</taxon>
    </lineage>
</organism>
<evidence type="ECO:0000313" key="1">
    <source>
        <dbReference type="EMBL" id="OQV18208.1"/>
    </source>
</evidence>
<accession>A0A1W0WSM3</accession>
<keyword evidence="2" id="KW-1185">Reference proteome</keyword>
<dbReference type="Proteomes" id="UP000192578">
    <property type="component" value="Unassembled WGS sequence"/>
</dbReference>
<dbReference type="EMBL" id="MTYJ01000052">
    <property type="protein sequence ID" value="OQV18208.1"/>
    <property type="molecule type" value="Genomic_DNA"/>
</dbReference>
<comment type="caution">
    <text evidence="1">The sequence shown here is derived from an EMBL/GenBank/DDBJ whole genome shotgun (WGS) entry which is preliminary data.</text>
</comment>
<evidence type="ECO:0000313" key="2">
    <source>
        <dbReference type="Proteomes" id="UP000192578"/>
    </source>
</evidence>
<reference evidence="2" key="1">
    <citation type="submission" date="2017-01" db="EMBL/GenBank/DDBJ databases">
        <title>Comparative genomics of anhydrobiosis in the tardigrade Hypsibius dujardini.</title>
        <authorList>
            <person name="Yoshida Y."/>
            <person name="Koutsovoulos G."/>
            <person name="Laetsch D."/>
            <person name="Stevens L."/>
            <person name="Kumar S."/>
            <person name="Horikawa D."/>
            <person name="Ishino K."/>
            <person name="Komine S."/>
            <person name="Tomita M."/>
            <person name="Blaxter M."/>
            <person name="Arakawa K."/>
        </authorList>
    </citation>
    <scope>NUCLEOTIDE SEQUENCE [LARGE SCALE GENOMIC DNA]</scope>
    <source>
        <strain evidence="2">Z151</strain>
    </source>
</reference>
<name>A0A1W0WSM3_HYPEX</name>
<protein>
    <submittedName>
        <fullName evidence="1">Uncharacterized protein</fullName>
    </submittedName>
</protein>
<gene>
    <name evidence="1" type="ORF">BV898_07797</name>
</gene>
<sequence>MSWTSVDLRGKTYFPFASSINRGTTALARVAEFAAETHTLHTQTDTDTQHAPDLSFPPHSHQFSFTKTWTFGPRRLSDWPVAV</sequence>
<proteinExistence type="predicted"/>
<dbReference type="AlphaFoldDB" id="A0A1W0WSM3"/>